<sequence>MRVVRLDSFIDSIRWTFREWHAGFPVPTDLDGWTDLDSDEDYSRRLLEAYHAWRFLGPFFASRGYMPYVSRPEHTLLDLFPAPSQQDSKDTTEPMFPFARRGYTSDDDARFDFTSLRVWPARDKAGRDVVIKLISGPEPSMELRIFQWLNRPEARSDPRNISIPVLDHISYNGLQFIVMPRWDLAFEHPFYTVAELMHAIDSLLEGVDFLHENRIAHCDLLVQNTGLNITIGPETGGGRYVRDPAVAMYTIIDFGASFMYPRDIALEEAVPLALSKNGDENPFDVDARHLGNLFSRWIKPAKLLVPGIHPILQDMMIKSPGKCITVRQALERFREFRSSLSPAQLECEIPQSRRR</sequence>
<dbReference type="Gene3D" id="3.30.200.20">
    <property type="entry name" value="Phosphorylase Kinase, domain 1"/>
    <property type="match status" value="1"/>
</dbReference>
<evidence type="ECO:0000313" key="2">
    <source>
        <dbReference type="Proteomes" id="UP000076154"/>
    </source>
</evidence>
<gene>
    <name evidence="1" type="ORF">Hypma_005525</name>
</gene>
<dbReference type="InterPro" id="IPR011009">
    <property type="entry name" value="Kinase-like_dom_sf"/>
</dbReference>
<dbReference type="InParanoid" id="A0A369JWB0"/>
<dbReference type="OrthoDB" id="3224178at2759"/>
<reference evidence="1" key="1">
    <citation type="submission" date="2018-04" db="EMBL/GenBank/DDBJ databases">
        <title>Whole genome sequencing of Hypsizygus marmoreus.</title>
        <authorList>
            <person name="Choi I.-G."/>
            <person name="Min B."/>
            <person name="Kim J.-G."/>
            <person name="Kim S."/>
            <person name="Oh Y.-L."/>
            <person name="Kong W.-S."/>
            <person name="Park H."/>
            <person name="Jeong J."/>
            <person name="Song E.-S."/>
        </authorList>
    </citation>
    <scope>NUCLEOTIDE SEQUENCE [LARGE SCALE GENOMIC DNA]</scope>
    <source>
        <strain evidence="1">51987-8</strain>
    </source>
</reference>
<dbReference type="SUPFAM" id="SSF56112">
    <property type="entry name" value="Protein kinase-like (PK-like)"/>
    <property type="match status" value="1"/>
</dbReference>
<proteinExistence type="predicted"/>
<evidence type="ECO:0008006" key="3">
    <source>
        <dbReference type="Google" id="ProtNLM"/>
    </source>
</evidence>
<comment type="caution">
    <text evidence="1">The sequence shown here is derived from an EMBL/GenBank/DDBJ whole genome shotgun (WGS) entry which is preliminary data.</text>
</comment>
<protein>
    <recommendedName>
        <fullName evidence="3">Protein kinase domain-containing protein</fullName>
    </recommendedName>
</protein>
<organism evidence="1 2">
    <name type="scientific">Hypsizygus marmoreus</name>
    <name type="common">White beech mushroom</name>
    <name type="synonym">Agaricus marmoreus</name>
    <dbReference type="NCBI Taxonomy" id="39966"/>
    <lineage>
        <taxon>Eukaryota</taxon>
        <taxon>Fungi</taxon>
        <taxon>Dikarya</taxon>
        <taxon>Basidiomycota</taxon>
        <taxon>Agaricomycotina</taxon>
        <taxon>Agaricomycetes</taxon>
        <taxon>Agaricomycetidae</taxon>
        <taxon>Agaricales</taxon>
        <taxon>Tricholomatineae</taxon>
        <taxon>Lyophyllaceae</taxon>
        <taxon>Hypsizygus</taxon>
    </lineage>
</organism>
<evidence type="ECO:0000313" key="1">
    <source>
        <dbReference type="EMBL" id="RDB26629.1"/>
    </source>
</evidence>
<accession>A0A369JWB0</accession>
<name>A0A369JWB0_HYPMA</name>
<dbReference type="Gene3D" id="1.10.510.10">
    <property type="entry name" value="Transferase(Phosphotransferase) domain 1"/>
    <property type="match status" value="1"/>
</dbReference>
<dbReference type="AlphaFoldDB" id="A0A369JWB0"/>
<dbReference type="Proteomes" id="UP000076154">
    <property type="component" value="Unassembled WGS sequence"/>
</dbReference>
<dbReference type="EMBL" id="LUEZ02000025">
    <property type="protein sequence ID" value="RDB26629.1"/>
    <property type="molecule type" value="Genomic_DNA"/>
</dbReference>
<keyword evidence="2" id="KW-1185">Reference proteome</keyword>